<dbReference type="Proteomes" id="UP000250796">
    <property type="component" value="Chromosome MESINF"/>
</dbReference>
<evidence type="ECO:0000313" key="4">
    <source>
        <dbReference type="EMBL" id="SSC12305.1"/>
    </source>
</evidence>
<feature type="binding site" evidence="2">
    <location>
        <position position="178"/>
    </location>
    <ligand>
        <name>dihydroxyacetone phosphate</name>
        <dbReference type="ChEBI" id="CHEBI:57642"/>
    </ligand>
</feature>
<dbReference type="InterPro" id="IPR000771">
    <property type="entry name" value="FBA_II"/>
</dbReference>
<dbReference type="GO" id="GO:0009025">
    <property type="term" value="F:tagatose-bisphosphate aldolase activity"/>
    <property type="evidence" value="ECO:0007669"/>
    <property type="project" value="UniProtKB-EC"/>
</dbReference>
<dbReference type="SUPFAM" id="SSF51569">
    <property type="entry name" value="Aldolase"/>
    <property type="match status" value="1"/>
</dbReference>
<dbReference type="GO" id="GO:0008270">
    <property type="term" value="F:zinc ion binding"/>
    <property type="evidence" value="ECO:0007669"/>
    <property type="project" value="InterPro"/>
</dbReference>
<dbReference type="PANTHER" id="PTHR30304">
    <property type="entry name" value="D-TAGATOSE-1,6-BISPHOSPHATE ALDOLASE"/>
    <property type="match status" value="1"/>
</dbReference>
<proteinExistence type="predicted"/>
<feature type="binding site" evidence="3">
    <location>
        <position position="134"/>
    </location>
    <ligand>
        <name>Zn(2+)</name>
        <dbReference type="ChEBI" id="CHEBI:29105"/>
        <label>2</label>
    </ligand>
</feature>
<sequence>MPLATLVEVLEDAQKNNYAVPGFNFHLYEDLTAIVEAAREVRSPVILMAAGTCMKHWGPTLAAALIREVANKVDIPVVAHLDHASSMDLIFKSMHAGFTSVMYDGSMLPVEENIANSKIVVEVAKAFGVSVEAELGRVAKGEEGEAAREILTDPSDVVMFCERTGVDALAVAVGTVHGMQKQEAKIHLDLVDTLSRVAPVPLVLHGSSGVSDEDLGYIAKTAFSKINIGTRIKTVFTESIRETLITRPDLKDQLQLLQLSTPKIKETVKEKIRLLGSENRC</sequence>
<dbReference type="InterPro" id="IPR050246">
    <property type="entry name" value="Class_II_FBP_aldolase"/>
</dbReference>
<keyword evidence="4" id="KW-0456">Lyase</keyword>
<evidence type="ECO:0000256" key="2">
    <source>
        <dbReference type="PIRSR" id="PIRSR001359-2"/>
    </source>
</evidence>
<keyword evidence="3" id="KW-0479">Metal-binding</keyword>
<feature type="binding site" evidence="3">
    <location>
        <position position="205"/>
    </location>
    <ligand>
        <name>Zn(2+)</name>
        <dbReference type="ChEBI" id="CHEBI:29105"/>
        <label>1</label>
        <note>catalytic</note>
    </ligand>
</feature>
<gene>
    <name evidence="4" type="primary">kbaY</name>
    <name evidence="4" type="ORF">MESINF_0856</name>
</gene>
<dbReference type="InterPro" id="IPR013785">
    <property type="entry name" value="Aldolase_TIM"/>
</dbReference>
<dbReference type="NCBIfam" id="TIGR00167">
    <property type="entry name" value="cbbA"/>
    <property type="match status" value="1"/>
</dbReference>
<dbReference type="CDD" id="cd00947">
    <property type="entry name" value="TBP_aldolase_IIB"/>
    <property type="match status" value="1"/>
</dbReference>
<evidence type="ECO:0000313" key="5">
    <source>
        <dbReference type="Proteomes" id="UP000250796"/>
    </source>
</evidence>
<dbReference type="Pfam" id="PF01116">
    <property type="entry name" value="F_bP_aldolase"/>
    <property type="match status" value="1"/>
</dbReference>
<feature type="active site" description="Proton donor" evidence="1">
    <location>
        <position position="82"/>
    </location>
</feature>
<name>A0A7Z7LE28_9BACT</name>
<dbReference type="PIRSF" id="PIRSF001359">
    <property type="entry name" value="F_bP_aldolase_II"/>
    <property type="match status" value="1"/>
</dbReference>
<dbReference type="GO" id="GO:0005975">
    <property type="term" value="P:carbohydrate metabolic process"/>
    <property type="evidence" value="ECO:0007669"/>
    <property type="project" value="InterPro"/>
</dbReference>
<evidence type="ECO:0000256" key="3">
    <source>
        <dbReference type="PIRSR" id="PIRSR001359-3"/>
    </source>
</evidence>
<organism evidence="4 5">
    <name type="scientific">Mesotoga infera</name>
    <dbReference type="NCBI Taxonomy" id="1236046"/>
    <lineage>
        <taxon>Bacteria</taxon>
        <taxon>Thermotogati</taxon>
        <taxon>Thermotogota</taxon>
        <taxon>Thermotogae</taxon>
        <taxon>Kosmotogales</taxon>
        <taxon>Kosmotogaceae</taxon>
        <taxon>Mesotoga</taxon>
    </lineage>
</organism>
<dbReference type="PANTHER" id="PTHR30304:SF0">
    <property type="entry name" value="D-TAGATOSE-1,6-BISPHOSPHATE ALDOLASE SUBUNIT GATY-RELATED"/>
    <property type="match status" value="1"/>
</dbReference>
<keyword evidence="3" id="KW-0862">Zinc</keyword>
<evidence type="ECO:0000256" key="1">
    <source>
        <dbReference type="PIRSR" id="PIRSR001359-1"/>
    </source>
</evidence>
<comment type="cofactor">
    <cofactor evidence="3">
        <name>Zn(2+)</name>
        <dbReference type="ChEBI" id="CHEBI:29105"/>
    </cofactor>
    <text evidence="3">Binds 2 Zn(2+) ions per subunit. One is catalytic and the other provides a structural contribution.</text>
</comment>
<feature type="binding site" evidence="2">
    <location>
        <begin position="227"/>
        <end position="230"/>
    </location>
    <ligand>
        <name>dihydroxyacetone phosphate</name>
        <dbReference type="ChEBI" id="CHEBI:57642"/>
    </ligand>
</feature>
<reference evidence="4 5" key="1">
    <citation type="submission" date="2017-01" db="EMBL/GenBank/DDBJ databases">
        <authorList>
            <person name="Erauso G."/>
        </authorList>
    </citation>
    <scope>NUCLEOTIDE SEQUENCE [LARGE SCALE GENOMIC DNA]</scope>
    <source>
        <strain evidence="4">MESINF1</strain>
    </source>
</reference>
<feature type="binding site" evidence="3">
    <location>
        <position position="177"/>
    </location>
    <ligand>
        <name>Zn(2+)</name>
        <dbReference type="ChEBI" id="CHEBI:29105"/>
        <label>1</label>
        <note>catalytic</note>
    </ligand>
</feature>
<dbReference type="AlphaFoldDB" id="A0A7Z7LE28"/>
<keyword evidence="5" id="KW-1185">Reference proteome</keyword>
<protein>
    <submittedName>
        <fullName evidence="4">D-tagatose-1,6-bisphosphate aldolase subunit KbaY</fullName>
        <ecNumber evidence="4">4.1.2.40</ecNumber>
    </submittedName>
</protein>
<dbReference type="KEGG" id="minf:MESINF_0856"/>
<feature type="binding site" evidence="3">
    <location>
        <position position="104"/>
    </location>
    <ligand>
        <name>Zn(2+)</name>
        <dbReference type="ChEBI" id="CHEBI:29105"/>
        <label>2</label>
    </ligand>
</feature>
<accession>A0A7Z7LE28</accession>
<dbReference type="RefSeq" id="WP_169698658.1">
    <property type="nucleotide sequence ID" value="NZ_LS974202.1"/>
</dbReference>
<dbReference type="Gene3D" id="3.20.20.70">
    <property type="entry name" value="Aldolase class I"/>
    <property type="match status" value="1"/>
</dbReference>
<dbReference type="EMBL" id="LS974202">
    <property type="protein sequence ID" value="SSC12305.1"/>
    <property type="molecule type" value="Genomic_DNA"/>
</dbReference>
<dbReference type="EC" id="4.1.2.40" evidence="4"/>
<feature type="binding site" evidence="2">
    <location>
        <begin position="206"/>
        <end position="208"/>
    </location>
    <ligand>
        <name>dihydroxyacetone phosphate</name>
        <dbReference type="ChEBI" id="CHEBI:57642"/>
    </ligand>
</feature>
<feature type="binding site" evidence="3">
    <location>
        <position position="83"/>
    </location>
    <ligand>
        <name>Zn(2+)</name>
        <dbReference type="ChEBI" id="CHEBI:29105"/>
        <label>1</label>
        <note>catalytic</note>
    </ligand>
</feature>